<dbReference type="InterPro" id="IPR046960">
    <property type="entry name" value="PPR_At4g14850-like_plant"/>
</dbReference>
<feature type="repeat" description="PPR" evidence="2">
    <location>
        <begin position="375"/>
        <end position="409"/>
    </location>
</feature>
<organism evidence="4 5">
    <name type="scientific">Rhododendron griersonianum</name>
    <dbReference type="NCBI Taxonomy" id="479676"/>
    <lineage>
        <taxon>Eukaryota</taxon>
        <taxon>Viridiplantae</taxon>
        <taxon>Streptophyta</taxon>
        <taxon>Embryophyta</taxon>
        <taxon>Tracheophyta</taxon>
        <taxon>Spermatophyta</taxon>
        <taxon>Magnoliopsida</taxon>
        <taxon>eudicotyledons</taxon>
        <taxon>Gunneridae</taxon>
        <taxon>Pentapetalae</taxon>
        <taxon>asterids</taxon>
        <taxon>Ericales</taxon>
        <taxon>Ericaceae</taxon>
        <taxon>Ericoideae</taxon>
        <taxon>Rhodoreae</taxon>
        <taxon>Rhododendron</taxon>
    </lineage>
</organism>
<evidence type="ECO:0000256" key="3">
    <source>
        <dbReference type="SAM" id="MobiDB-lite"/>
    </source>
</evidence>
<reference evidence="4" key="1">
    <citation type="submission" date="2020-08" db="EMBL/GenBank/DDBJ databases">
        <title>Plant Genome Project.</title>
        <authorList>
            <person name="Zhang R.-G."/>
        </authorList>
    </citation>
    <scope>NUCLEOTIDE SEQUENCE</scope>
    <source>
        <strain evidence="4">WSP0</strain>
        <tissue evidence="4">Leaf</tissue>
    </source>
</reference>
<proteinExistence type="predicted"/>
<dbReference type="GO" id="GO:0003723">
    <property type="term" value="F:RNA binding"/>
    <property type="evidence" value="ECO:0007669"/>
    <property type="project" value="InterPro"/>
</dbReference>
<keyword evidence="1" id="KW-0677">Repeat</keyword>
<dbReference type="NCBIfam" id="TIGR00756">
    <property type="entry name" value="PPR"/>
    <property type="match status" value="2"/>
</dbReference>
<dbReference type="AlphaFoldDB" id="A0AAV6ID08"/>
<protein>
    <recommendedName>
        <fullName evidence="6">Pentatricopeptide repeat-containing protein</fullName>
    </recommendedName>
</protein>
<dbReference type="InterPro" id="IPR011990">
    <property type="entry name" value="TPR-like_helical_dom_sf"/>
</dbReference>
<feature type="region of interest" description="Disordered" evidence="3">
    <location>
        <begin position="47"/>
        <end position="78"/>
    </location>
</feature>
<dbReference type="EMBL" id="JACTNZ010000011">
    <property type="protein sequence ID" value="KAG5524490.1"/>
    <property type="molecule type" value="Genomic_DNA"/>
</dbReference>
<gene>
    <name evidence="4" type="ORF">RHGRI_031227</name>
</gene>
<feature type="compositionally biased region" description="Low complexity" evidence="3">
    <location>
        <begin position="60"/>
        <end position="77"/>
    </location>
</feature>
<evidence type="ECO:0000256" key="2">
    <source>
        <dbReference type="PROSITE-ProRule" id="PRU00708"/>
    </source>
</evidence>
<sequence length="433" mass="48023">MEVASSSSSAHGQQALSSVSIGTLSKPTPPCQIHLPLKKPTILQQLHHRPHLPPPPSIISPPNKKNNTTNTTPTNNNHLTDVLRLMDGLGLPIPVDIYTSLVKECTETRDPAGASALVAHINKSGIRPGLHFLNRILLMYVACGLIENARRLFGKMPVKDCNSWAAMVAGYIDDDKYEEGICLFVEMMRNHQNERRKANMLGFPYSWIVVCILKACVHTKNLGLGKQIHGWLMKIGYSSDLFLSSSLMNLYGKLGGIEGVDCVFDRMPCRGNTVVWTAKIVNLCREMNFDEVLNVFNEMGKEGVKKNEYTFSSVLRACGRMEDDEKCGEKVHASVIKLGLESNDYVQCGLVDMYSKRGLLRNARTVFETVGGQRTDACWNAMLTGYIQHGDCIEAIKVLYAMKSAGLQPKESILNEVMFTCGSRNLENQIEGL</sequence>
<dbReference type="GO" id="GO:0009451">
    <property type="term" value="P:RNA modification"/>
    <property type="evidence" value="ECO:0007669"/>
    <property type="project" value="InterPro"/>
</dbReference>
<name>A0AAV6ID08_9ERIC</name>
<dbReference type="Pfam" id="PF13041">
    <property type="entry name" value="PPR_2"/>
    <property type="match status" value="1"/>
</dbReference>
<accession>A0AAV6ID08</accession>
<evidence type="ECO:0000313" key="4">
    <source>
        <dbReference type="EMBL" id="KAG5524490.1"/>
    </source>
</evidence>
<dbReference type="Pfam" id="PF01535">
    <property type="entry name" value="PPR"/>
    <property type="match status" value="3"/>
</dbReference>
<dbReference type="PANTHER" id="PTHR47926:SF361">
    <property type="entry name" value="PENTACOTRIPEPTIDE-REPEAT REGION OF PRORP DOMAIN-CONTAINING PROTEIN"/>
    <property type="match status" value="1"/>
</dbReference>
<dbReference type="InterPro" id="IPR002885">
    <property type="entry name" value="PPR_rpt"/>
</dbReference>
<dbReference type="PROSITE" id="PS51375">
    <property type="entry name" value="PPR"/>
    <property type="match status" value="2"/>
</dbReference>
<dbReference type="FunFam" id="1.25.40.10:FF:000285">
    <property type="entry name" value="Pentatricopeptide repeat-containing protein, chloroplastic"/>
    <property type="match status" value="1"/>
</dbReference>
<feature type="repeat" description="PPR" evidence="2">
    <location>
        <begin position="272"/>
        <end position="306"/>
    </location>
</feature>
<dbReference type="Gene3D" id="1.25.40.10">
    <property type="entry name" value="Tetratricopeptide repeat domain"/>
    <property type="match status" value="3"/>
</dbReference>
<dbReference type="Pfam" id="PF13812">
    <property type="entry name" value="PPR_3"/>
    <property type="match status" value="1"/>
</dbReference>
<evidence type="ECO:0000313" key="5">
    <source>
        <dbReference type="Proteomes" id="UP000823749"/>
    </source>
</evidence>
<comment type="caution">
    <text evidence="4">The sequence shown here is derived from an EMBL/GenBank/DDBJ whole genome shotgun (WGS) entry which is preliminary data.</text>
</comment>
<evidence type="ECO:0008006" key="6">
    <source>
        <dbReference type="Google" id="ProtNLM"/>
    </source>
</evidence>
<keyword evidence="5" id="KW-1185">Reference proteome</keyword>
<dbReference type="Proteomes" id="UP000823749">
    <property type="component" value="Chromosome 11"/>
</dbReference>
<dbReference type="PANTHER" id="PTHR47926">
    <property type="entry name" value="PENTATRICOPEPTIDE REPEAT-CONTAINING PROTEIN"/>
    <property type="match status" value="1"/>
</dbReference>
<evidence type="ECO:0000256" key="1">
    <source>
        <dbReference type="ARBA" id="ARBA00022737"/>
    </source>
</evidence>